<evidence type="ECO:0000313" key="1">
    <source>
        <dbReference type="EMBL" id="EER14940.1"/>
    </source>
</evidence>
<dbReference type="AlphaFoldDB" id="C5KKQ3"/>
<evidence type="ECO:0000313" key="2">
    <source>
        <dbReference type="Proteomes" id="UP000007800"/>
    </source>
</evidence>
<dbReference type="InParanoid" id="C5KKQ3"/>
<proteinExistence type="predicted"/>
<protein>
    <submittedName>
        <fullName evidence="1">Uncharacterized protein</fullName>
    </submittedName>
</protein>
<dbReference type="GeneID" id="9061826"/>
<organism evidence="2">
    <name type="scientific">Perkinsus marinus (strain ATCC 50983 / TXsc)</name>
    <dbReference type="NCBI Taxonomy" id="423536"/>
    <lineage>
        <taxon>Eukaryota</taxon>
        <taxon>Sar</taxon>
        <taxon>Alveolata</taxon>
        <taxon>Perkinsozoa</taxon>
        <taxon>Perkinsea</taxon>
        <taxon>Perkinsida</taxon>
        <taxon>Perkinsidae</taxon>
        <taxon>Perkinsus</taxon>
    </lineage>
</organism>
<keyword evidence="2" id="KW-1185">Reference proteome</keyword>
<sequence length="82" mass="9232">MVVKELPMVQQKLRNRLRDFEETFEIPLLMNGSTSAELERAGRGGALDYAVSVAVELAISRGEFPTSSEAHRESRRIIDEAR</sequence>
<dbReference type="Proteomes" id="UP000007800">
    <property type="component" value="Unassembled WGS sequence"/>
</dbReference>
<dbReference type="EMBL" id="GG673694">
    <property type="protein sequence ID" value="EER14940.1"/>
    <property type="molecule type" value="Genomic_DNA"/>
</dbReference>
<name>C5KKQ3_PERM5</name>
<accession>C5KKQ3</accession>
<gene>
    <name evidence="1" type="ORF">Pmar_PMAR013037</name>
</gene>
<feature type="non-terminal residue" evidence="1">
    <location>
        <position position="82"/>
    </location>
</feature>
<dbReference type="RefSeq" id="XP_002783144.1">
    <property type="nucleotide sequence ID" value="XM_002783098.1"/>
</dbReference>
<reference evidence="1 2" key="1">
    <citation type="submission" date="2008-07" db="EMBL/GenBank/DDBJ databases">
        <authorList>
            <person name="El-Sayed N."/>
            <person name="Caler E."/>
            <person name="Inman J."/>
            <person name="Amedeo P."/>
            <person name="Hass B."/>
            <person name="Wortman J."/>
        </authorList>
    </citation>
    <scope>NUCLEOTIDE SEQUENCE [LARGE SCALE GENOMIC DNA]</scope>
    <source>
        <strain evidence="2">ATCC 50983 / TXsc</strain>
    </source>
</reference>